<dbReference type="Proteomes" id="UP000301870">
    <property type="component" value="Unplaced"/>
</dbReference>
<dbReference type="GO" id="GO:0070652">
    <property type="term" value="C:HAUS complex"/>
    <property type="evidence" value="ECO:0007669"/>
    <property type="project" value="InterPro"/>
</dbReference>
<dbReference type="GeneID" id="111361953"/>
<dbReference type="AlphaFoldDB" id="A0A9J7ESI2"/>
<proteinExistence type="predicted"/>
<reference evidence="3" key="1">
    <citation type="submission" date="2025-08" db="UniProtKB">
        <authorList>
            <consortium name="RefSeq"/>
        </authorList>
    </citation>
    <scope>IDENTIFICATION</scope>
    <source>
        <strain evidence="3">Ishihara</strain>
        <tissue evidence="3">Whole body</tissue>
    </source>
</reference>
<accession>A0A9J7ESI2</accession>
<dbReference type="KEGG" id="sliu:111361953"/>
<dbReference type="RefSeq" id="XP_022834185.1">
    <property type="nucleotide sequence ID" value="XM_022978417.1"/>
</dbReference>
<evidence type="ECO:0000313" key="2">
    <source>
        <dbReference type="Proteomes" id="UP000301870"/>
    </source>
</evidence>
<dbReference type="Pfam" id="PF14817">
    <property type="entry name" value="HAUS5"/>
    <property type="match status" value="1"/>
</dbReference>
<dbReference type="InterPro" id="IPR029131">
    <property type="entry name" value="HAUS5"/>
</dbReference>
<name>A0A9J7ESI2_SPOLT</name>
<feature type="coiled-coil region" evidence="1">
    <location>
        <begin position="100"/>
        <end position="172"/>
    </location>
</feature>
<gene>
    <name evidence="3" type="primary">LOC111361953</name>
</gene>
<dbReference type="OrthoDB" id="7475817at2759"/>
<protein>
    <submittedName>
        <fullName evidence="3">Uncharacterized protein LOC111361953</fullName>
    </submittedName>
</protein>
<evidence type="ECO:0000256" key="1">
    <source>
        <dbReference type="SAM" id="Coils"/>
    </source>
</evidence>
<sequence>MNEEKLSSDKVPQKFAEWLLSMGCPPEKVPTVDKLSEMCRGQYYMVWRSLMEHVEPKEVTRQKRLQVFNDDVQRCRKTNAFSKPDSSTIVPEELTLWKQQTTLRERVQDAETRVQQARQELNQLVDKVSSRLSHRNLSRTRVQAAQRRAWLLQQLAEELRAKRDSLNEARTIADSLCSFEECSDVENKLDKLTSRRQTPRPPALSVSIAPLASSSITSNGGDMNDSEEQISSLVKCGGALWPQLCSRRAALTAALAATAAHRTTGGNRITPQWVLSHTASLHCSLALNSVKNKVHTKRTQKKLADSLTQINDSLSGEACELLVVRCERARAQARVHGLRALHHDVTSRAGLFHAAGGAPDTQAARHILAIDKAIESKRDELKRLITSLAVTERKINNVRECLTSVFNSFHSDTYQGDRFGGQLSLPQESISTLRRFYEERRDRNRNKVNLSMDLDTSENCSYDAAENTNPTFTDELKVYLKKFKLENNRKLVLDNGDKVWIFETLQSSLDRLHASWQRDDVTCSLVCPSVNLSRNLQRIILTVQKKNEMEALVKVLDNSVRRDVSIDISSETEEENNTIDRIKKRLNDNLVALQKTVKTLDLGQENLQLWSENSMKKYISSNRTIDGKTYKEYEANYLECLSVNM</sequence>
<organism evidence="2 3">
    <name type="scientific">Spodoptera litura</name>
    <name type="common">Asian cotton leafworm</name>
    <dbReference type="NCBI Taxonomy" id="69820"/>
    <lineage>
        <taxon>Eukaryota</taxon>
        <taxon>Metazoa</taxon>
        <taxon>Ecdysozoa</taxon>
        <taxon>Arthropoda</taxon>
        <taxon>Hexapoda</taxon>
        <taxon>Insecta</taxon>
        <taxon>Pterygota</taxon>
        <taxon>Neoptera</taxon>
        <taxon>Endopterygota</taxon>
        <taxon>Lepidoptera</taxon>
        <taxon>Glossata</taxon>
        <taxon>Ditrysia</taxon>
        <taxon>Noctuoidea</taxon>
        <taxon>Noctuidae</taxon>
        <taxon>Amphipyrinae</taxon>
        <taxon>Spodoptera</taxon>
    </lineage>
</organism>
<dbReference type="GO" id="GO:0051225">
    <property type="term" value="P:spindle assembly"/>
    <property type="evidence" value="ECO:0007669"/>
    <property type="project" value="InterPro"/>
</dbReference>
<keyword evidence="1" id="KW-0175">Coiled coil</keyword>
<evidence type="ECO:0000313" key="3">
    <source>
        <dbReference type="RefSeq" id="XP_022834185.1"/>
    </source>
</evidence>
<keyword evidence="2" id="KW-1185">Reference proteome</keyword>